<proteinExistence type="predicted"/>
<feature type="transmembrane region" description="Helical" evidence="1">
    <location>
        <begin position="6"/>
        <end position="26"/>
    </location>
</feature>
<dbReference type="Proteomes" id="UP001440599">
    <property type="component" value="Unassembled WGS sequence"/>
</dbReference>
<keyword evidence="1" id="KW-1133">Transmembrane helix</keyword>
<evidence type="ECO:0000313" key="2">
    <source>
        <dbReference type="EMBL" id="MEQ2456572.1"/>
    </source>
</evidence>
<dbReference type="InterPro" id="IPR010718">
    <property type="entry name" value="DUF1294"/>
</dbReference>
<keyword evidence="1" id="KW-0812">Transmembrane</keyword>
<keyword evidence="1" id="KW-0472">Membrane</keyword>
<protein>
    <submittedName>
        <fullName evidence="2">DUF1294 domain-containing protein</fullName>
    </submittedName>
</protein>
<accession>A0ABV1EPP8</accession>
<evidence type="ECO:0000313" key="3">
    <source>
        <dbReference type="Proteomes" id="UP001440599"/>
    </source>
</evidence>
<dbReference type="RefSeq" id="WP_349140237.1">
    <property type="nucleotide sequence ID" value="NZ_JBBMFT010000004.1"/>
</dbReference>
<reference evidence="2 3" key="1">
    <citation type="submission" date="2024-03" db="EMBL/GenBank/DDBJ databases">
        <title>Human intestinal bacterial collection.</title>
        <authorList>
            <person name="Pauvert C."/>
            <person name="Hitch T.C.A."/>
            <person name="Clavel T."/>
        </authorList>
    </citation>
    <scope>NUCLEOTIDE SEQUENCE [LARGE SCALE GENOMIC DNA]</scope>
    <source>
        <strain evidence="2 3">CLA-AP-H34</strain>
    </source>
</reference>
<sequence>MCWLILWVICASLVGFFLMGVDKRRARRDAWRIPEKTLFLAAILGGSPGCILGMWIFHHKTRHWYFKFGLPAILFAQLALVMWIFLR</sequence>
<keyword evidence="3" id="KW-1185">Reference proteome</keyword>
<organism evidence="2 3">
    <name type="scientific">Flavonifractor hominis</name>
    <dbReference type="NCBI Taxonomy" id="3133178"/>
    <lineage>
        <taxon>Bacteria</taxon>
        <taxon>Bacillati</taxon>
        <taxon>Bacillota</taxon>
        <taxon>Clostridia</taxon>
        <taxon>Eubacteriales</taxon>
        <taxon>Oscillospiraceae</taxon>
        <taxon>Flavonifractor</taxon>
    </lineage>
</organism>
<dbReference type="Pfam" id="PF06961">
    <property type="entry name" value="DUF1294"/>
    <property type="match status" value="1"/>
</dbReference>
<dbReference type="EMBL" id="JBBMFT010000004">
    <property type="protein sequence ID" value="MEQ2456572.1"/>
    <property type="molecule type" value="Genomic_DNA"/>
</dbReference>
<comment type="caution">
    <text evidence="2">The sequence shown here is derived from an EMBL/GenBank/DDBJ whole genome shotgun (WGS) entry which is preliminary data.</text>
</comment>
<dbReference type="InterPro" id="IPR012156">
    <property type="entry name" value="Cold_shock_CspA"/>
</dbReference>
<feature type="transmembrane region" description="Helical" evidence="1">
    <location>
        <begin position="38"/>
        <end position="58"/>
    </location>
</feature>
<name>A0ABV1EPP8_9FIRM</name>
<dbReference type="PIRSF" id="PIRSF002599">
    <property type="entry name" value="Cold_shock_A"/>
    <property type="match status" value="1"/>
</dbReference>
<evidence type="ECO:0000256" key="1">
    <source>
        <dbReference type="SAM" id="Phobius"/>
    </source>
</evidence>
<gene>
    <name evidence="2" type="ORF">WMO45_08560</name>
</gene>
<feature type="transmembrane region" description="Helical" evidence="1">
    <location>
        <begin position="64"/>
        <end position="86"/>
    </location>
</feature>